<evidence type="ECO:0000256" key="14">
    <source>
        <dbReference type="ARBA" id="ARBA00041467"/>
    </source>
</evidence>
<keyword evidence="11 20" id="KW-0413">Isomerase</keyword>
<dbReference type="PANTHER" id="PTHR45745:SF1">
    <property type="entry name" value="PHOSPHOGLUCOMUTASE 2B-RELATED"/>
    <property type="match status" value="1"/>
</dbReference>
<feature type="domain" description="Alpha-D-phosphohexomutase C-terminal" evidence="16">
    <location>
        <begin position="518"/>
        <end position="562"/>
    </location>
</feature>
<keyword evidence="8" id="KW-0597">Phosphoprotein</keyword>
<name>A0ABW4SDS6_9BACL</name>
<comment type="similarity">
    <text evidence="5 15">Belongs to the phosphohexose mutase family.</text>
</comment>
<dbReference type="SUPFAM" id="SSF53738">
    <property type="entry name" value="Phosphoglucomutase, first 3 domains"/>
    <property type="match status" value="3"/>
</dbReference>
<dbReference type="Proteomes" id="UP001597218">
    <property type="component" value="Unassembled WGS sequence"/>
</dbReference>
<evidence type="ECO:0000256" key="13">
    <source>
        <dbReference type="ARBA" id="ARBA00041398"/>
    </source>
</evidence>
<dbReference type="SUPFAM" id="SSF55957">
    <property type="entry name" value="Phosphoglucomutase, C-terminal domain"/>
    <property type="match status" value="1"/>
</dbReference>
<keyword evidence="9 15" id="KW-0479">Metal-binding</keyword>
<keyword evidence="7" id="KW-0313">Glucose metabolism</keyword>
<dbReference type="Pfam" id="PF00408">
    <property type="entry name" value="PGM_PMM_IV"/>
    <property type="match status" value="1"/>
</dbReference>
<evidence type="ECO:0000256" key="11">
    <source>
        <dbReference type="ARBA" id="ARBA00023235"/>
    </source>
</evidence>
<organism evidence="20 21">
    <name type="scientific">Sporosarcina siberiensis</name>
    <dbReference type="NCBI Taxonomy" id="1365606"/>
    <lineage>
        <taxon>Bacteria</taxon>
        <taxon>Bacillati</taxon>
        <taxon>Bacillota</taxon>
        <taxon>Bacilli</taxon>
        <taxon>Bacillales</taxon>
        <taxon>Caryophanaceae</taxon>
        <taxon>Sporosarcina</taxon>
    </lineage>
</organism>
<keyword evidence="21" id="KW-1185">Reference proteome</keyword>
<dbReference type="InterPro" id="IPR005845">
    <property type="entry name" value="A-D-PHexomutase_a/b/a-II"/>
</dbReference>
<sequence>MSEVLKRYEAWIKEASLPDYLKMELQSIVGNYKEIEDRFYQKIQFGTGGMRGLLGAGTNRINIYTIRLVAEGLALHIQNHGEIAMQKGVVIAYDTRHFSEQFALEIAKTIGKYGIRVYLFEESRPTPELSFAVRQLGAFAGVVVTASHNPAEYNGFKVYGEDGGQLPPAASDQIVRFMDSIENIFSIDIQDENTMIKNGFLHYILKEIDDAYQECLLTLSEIELHSIKETLSIIYTPLHGSGLMPVTTGLKRFGFHNVTVVPEQADSDPDFPTVSYPNPEERQAFELAIQLGHKKEAELLLATDPDADRLGVAVRKDDGNYELLTGNQLGALLLNYILLQKNLKNEIPGNGIVLKTIVTSELGRAIAEKFGVHTQDTLTGFKFISEKIEEYNSSGQFKFLFGYEESYGYLIGEFSRDKDAVQAALVTSEMAAYYKSIGISLFDALTNLYNEFGYYKESLKSITLEGKDGQDSIGQIMSGLRNHPPDSIGGIRIIALEDYKKRTRHEIHGESIPISLPEADVLKFFLEDDSWVCIRPSGTEPKCKLYFGVRKGSAEEAEAALRMLEKDLMERIVL</sequence>
<evidence type="ECO:0000256" key="3">
    <source>
        <dbReference type="ARBA" id="ARBA00005164"/>
    </source>
</evidence>
<dbReference type="CDD" id="cd05799">
    <property type="entry name" value="PGM2"/>
    <property type="match status" value="1"/>
</dbReference>
<dbReference type="InterPro" id="IPR005843">
    <property type="entry name" value="A-D-PHexomutase_C"/>
</dbReference>
<dbReference type="Pfam" id="PF02880">
    <property type="entry name" value="PGM_PMM_III"/>
    <property type="match status" value="1"/>
</dbReference>
<dbReference type="Gene3D" id="3.30.310.50">
    <property type="entry name" value="Alpha-D-phosphohexomutase, C-terminal domain"/>
    <property type="match status" value="1"/>
</dbReference>
<comment type="catalytic activity">
    <reaction evidence="1">
        <text>alpha-D-glucose 1-phosphate = alpha-D-glucose 6-phosphate</text>
        <dbReference type="Rhea" id="RHEA:23536"/>
        <dbReference type="ChEBI" id="CHEBI:58225"/>
        <dbReference type="ChEBI" id="CHEBI:58601"/>
        <dbReference type="EC" id="5.4.2.2"/>
    </reaction>
</comment>
<evidence type="ECO:0000256" key="9">
    <source>
        <dbReference type="ARBA" id="ARBA00022723"/>
    </source>
</evidence>
<dbReference type="InterPro" id="IPR036900">
    <property type="entry name" value="A-D-PHexomutase_C_sf"/>
</dbReference>
<dbReference type="Pfam" id="PF02879">
    <property type="entry name" value="PGM_PMM_II"/>
    <property type="match status" value="1"/>
</dbReference>
<feature type="domain" description="Alpha-D-phosphohexomutase alpha/beta/alpha" evidence="19">
    <location>
        <begin position="326"/>
        <end position="435"/>
    </location>
</feature>
<evidence type="ECO:0000256" key="4">
    <source>
        <dbReference type="ARBA" id="ARBA00005189"/>
    </source>
</evidence>
<evidence type="ECO:0000313" key="20">
    <source>
        <dbReference type="EMBL" id="MFD1927513.1"/>
    </source>
</evidence>
<comment type="pathway">
    <text evidence="3">Glycolipid metabolism; diglucosyl-diacylglycerol biosynthesis.</text>
</comment>
<dbReference type="EMBL" id="JBHUGI010000010">
    <property type="protein sequence ID" value="MFD1927513.1"/>
    <property type="molecule type" value="Genomic_DNA"/>
</dbReference>
<evidence type="ECO:0000256" key="15">
    <source>
        <dbReference type="RuleBase" id="RU004326"/>
    </source>
</evidence>
<evidence type="ECO:0000256" key="1">
    <source>
        <dbReference type="ARBA" id="ARBA00000443"/>
    </source>
</evidence>
<evidence type="ECO:0000256" key="5">
    <source>
        <dbReference type="ARBA" id="ARBA00010231"/>
    </source>
</evidence>
<evidence type="ECO:0000256" key="12">
    <source>
        <dbReference type="ARBA" id="ARBA00039995"/>
    </source>
</evidence>
<dbReference type="EC" id="5.4.2.2" evidence="6"/>
<protein>
    <recommendedName>
        <fullName evidence="12">Phosphoglucomutase</fullName>
        <ecNumber evidence="6">5.4.2.2</ecNumber>
    </recommendedName>
    <alternativeName>
        <fullName evidence="14">Alpha-phosphoglucomutase</fullName>
    </alternativeName>
    <alternativeName>
        <fullName evidence="13">Glucose phosphomutase</fullName>
    </alternativeName>
</protein>
<evidence type="ECO:0000256" key="8">
    <source>
        <dbReference type="ARBA" id="ARBA00022553"/>
    </source>
</evidence>
<comment type="pathway">
    <text evidence="4">Lipid metabolism.</text>
</comment>
<reference evidence="21" key="1">
    <citation type="journal article" date="2019" name="Int. J. Syst. Evol. Microbiol.">
        <title>The Global Catalogue of Microorganisms (GCM) 10K type strain sequencing project: providing services to taxonomists for standard genome sequencing and annotation.</title>
        <authorList>
            <consortium name="The Broad Institute Genomics Platform"/>
            <consortium name="The Broad Institute Genome Sequencing Center for Infectious Disease"/>
            <person name="Wu L."/>
            <person name="Ma J."/>
        </authorList>
    </citation>
    <scope>NUCLEOTIDE SEQUENCE [LARGE SCALE GENOMIC DNA]</scope>
    <source>
        <strain evidence="21">CGMCC 4.7177</strain>
    </source>
</reference>
<accession>A0ABW4SDS6</accession>
<feature type="domain" description="Alpha-D-phosphohexomutase alpha/beta/alpha" evidence="18">
    <location>
        <begin position="212"/>
        <end position="316"/>
    </location>
</feature>
<evidence type="ECO:0000256" key="7">
    <source>
        <dbReference type="ARBA" id="ARBA00022526"/>
    </source>
</evidence>
<evidence type="ECO:0000256" key="2">
    <source>
        <dbReference type="ARBA" id="ARBA00001946"/>
    </source>
</evidence>
<dbReference type="GO" id="GO:0016853">
    <property type="term" value="F:isomerase activity"/>
    <property type="evidence" value="ECO:0007669"/>
    <property type="project" value="UniProtKB-KW"/>
</dbReference>
<evidence type="ECO:0000259" key="16">
    <source>
        <dbReference type="Pfam" id="PF00408"/>
    </source>
</evidence>
<evidence type="ECO:0000259" key="17">
    <source>
        <dbReference type="Pfam" id="PF02878"/>
    </source>
</evidence>
<evidence type="ECO:0000259" key="18">
    <source>
        <dbReference type="Pfam" id="PF02879"/>
    </source>
</evidence>
<dbReference type="RefSeq" id="WP_381536172.1">
    <property type="nucleotide sequence ID" value="NZ_JBHUGI010000010.1"/>
</dbReference>
<dbReference type="Pfam" id="PF02878">
    <property type="entry name" value="PGM_PMM_I"/>
    <property type="match status" value="1"/>
</dbReference>
<evidence type="ECO:0000259" key="19">
    <source>
        <dbReference type="Pfam" id="PF02880"/>
    </source>
</evidence>
<keyword evidence="10 15" id="KW-0460">Magnesium</keyword>
<feature type="domain" description="Alpha-D-phosphohexomutase alpha/beta/alpha" evidence="17">
    <location>
        <begin position="43"/>
        <end position="182"/>
    </location>
</feature>
<dbReference type="Gene3D" id="3.40.120.10">
    <property type="entry name" value="Alpha-D-Glucose-1,6-Bisphosphate, subunit A, domain 3"/>
    <property type="match status" value="3"/>
</dbReference>
<dbReference type="InterPro" id="IPR005846">
    <property type="entry name" value="A-D-PHexomutase_a/b/a-III"/>
</dbReference>
<dbReference type="InterPro" id="IPR005844">
    <property type="entry name" value="A-D-PHexomutase_a/b/a-I"/>
</dbReference>
<dbReference type="PROSITE" id="PS00710">
    <property type="entry name" value="PGM_PMM"/>
    <property type="match status" value="1"/>
</dbReference>
<gene>
    <name evidence="20" type="ORF">ACFSFY_05470</name>
</gene>
<dbReference type="InterPro" id="IPR005841">
    <property type="entry name" value="Alpha-D-phosphohexomutase_SF"/>
</dbReference>
<dbReference type="InterPro" id="IPR016055">
    <property type="entry name" value="A-D-PHexomutase_a/b/a-I/II/III"/>
</dbReference>
<comment type="caution">
    <text evidence="20">The sequence shown here is derived from an EMBL/GenBank/DDBJ whole genome shotgun (WGS) entry which is preliminary data.</text>
</comment>
<keyword evidence="7" id="KW-0119">Carbohydrate metabolism</keyword>
<dbReference type="PANTHER" id="PTHR45745">
    <property type="entry name" value="PHOSPHOMANNOMUTASE 45A"/>
    <property type="match status" value="1"/>
</dbReference>
<proteinExistence type="inferred from homology"/>
<dbReference type="InterPro" id="IPR016066">
    <property type="entry name" value="A-D-PHexomutase_CS"/>
</dbReference>
<comment type="cofactor">
    <cofactor evidence="2">
        <name>Mg(2+)</name>
        <dbReference type="ChEBI" id="CHEBI:18420"/>
    </cofactor>
</comment>
<evidence type="ECO:0000256" key="10">
    <source>
        <dbReference type="ARBA" id="ARBA00022842"/>
    </source>
</evidence>
<evidence type="ECO:0000313" key="21">
    <source>
        <dbReference type="Proteomes" id="UP001597218"/>
    </source>
</evidence>
<evidence type="ECO:0000256" key="6">
    <source>
        <dbReference type="ARBA" id="ARBA00012728"/>
    </source>
</evidence>
<dbReference type="PRINTS" id="PR00509">
    <property type="entry name" value="PGMPMM"/>
</dbReference>